<evidence type="ECO:0000259" key="1">
    <source>
        <dbReference type="Pfam" id="PF13456"/>
    </source>
</evidence>
<dbReference type="CDD" id="cd06222">
    <property type="entry name" value="RNase_H_like"/>
    <property type="match status" value="1"/>
</dbReference>
<sequence>MDVEIIKTIRPSITGVSDSTIWIHTNDDQYSAKSGYKFLRNFCLHQDKPNTGNVDRNLLSDACSSIWKLDAPPKIKHFWWKVAHNSISTEENLHKRKMVGDNTCQLCGEHLETTNHLIFQCRNNKEIWNMTPSIQIPDGSWTSPKDKAGIGWALFNSEAKVILEGNAAIEPVNSPLEAEAEALRMAIIKLRKLRYYTVTFYGDSSDLYDTISKQSHQACHITSKGTHCPTHMKDIASLARGNEYNFCFQKIEKSRNVVADKLAKEG</sequence>
<evidence type="ECO:0000313" key="4">
    <source>
        <dbReference type="Proteomes" id="UP000824890"/>
    </source>
</evidence>
<reference evidence="3 4" key="1">
    <citation type="submission" date="2021-05" db="EMBL/GenBank/DDBJ databases">
        <title>Genome Assembly of Synthetic Allotetraploid Brassica napus Reveals Homoeologous Exchanges between Subgenomes.</title>
        <authorList>
            <person name="Davis J.T."/>
        </authorList>
    </citation>
    <scope>NUCLEOTIDE SEQUENCE [LARGE SCALE GENOMIC DNA]</scope>
    <source>
        <strain evidence="4">cv. Da-Ae</strain>
        <tissue evidence="3">Seedling</tissue>
    </source>
</reference>
<dbReference type="Proteomes" id="UP000824890">
    <property type="component" value="Unassembled WGS sequence"/>
</dbReference>
<accession>A0ABQ7ZFQ4</accession>
<evidence type="ECO:0008006" key="5">
    <source>
        <dbReference type="Google" id="ProtNLM"/>
    </source>
</evidence>
<protein>
    <recommendedName>
        <fullName evidence="5">RNase H type-1 domain-containing protein</fullName>
    </recommendedName>
</protein>
<dbReference type="SUPFAM" id="SSF53098">
    <property type="entry name" value="Ribonuclease H-like"/>
    <property type="match status" value="1"/>
</dbReference>
<dbReference type="InterPro" id="IPR002156">
    <property type="entry name" value="RNaseH_domain"/>
</dbReference>
<proteinExistence type="predicted"/>
<dbReference type="Pfam" id="PF13456">
    <property type="entry name" value="RVT_3"/>
    <property type="match status" value="1"/>
</dbReference>
<comment type="caution">
    <text evidence="3">The sequence shown here is derived from an EMBL/GenBank/DDBJ whole genome shotgun (WGS) entry which is preliminary data.</text>
</comment>
<evidence type="ECO:0000313" key="3">
    <source>
        <dbReference type="EMBL" id="KAH0878890.1"/>
    </source>
</evidence>
<dbReference type="PANTHER" id="PTHR34146">
    <property type="entry name" value="POLYNUCLEOTIDYL TRANSFERASE, RIBONUCLEASE H-LIKE SUPERFAMILY PROTEIN-RELATED"/>
    <property type="match status" value="1"/>
</dbReference>
<feature type="domain" description="RNase H type-1" evidence="1">
    <location>
        <begin position="138"/>
        <end position="265"/>
    </location>
</feature>
<dbReference type="PANTHER" id="PTHR34146:SF3">
    <property type="entry name" value="POLYNUCLEOTIDYL TRANSFERASE, RIBONUCLEASE H-LIKE SUPERFAMILY PROTEIN"/>
    <property type="match status" value="1"/>
</dbReference>
<dbReference type="InterPro" id="IPR036397">
    <property type="entry name" value="RNaseH_sf"/>
</dbReference>
<gene>
    <name evidence="3" type="ORF">HID58_066284</name>
</gene>
<dbReference type="EMBL" id="JAGKQM010000015">
    <property type="protein sequence ID" value="KAH0878890.1"/>
    <property type="molecule type" value="Genomic_DNA"/>
</dbReference>
<organism evidence="3 4">
    <name type="scientific">Brassica napus</name>
    <name type="common">Rape</name>
    <dbReference type="NCBI Taxonomy" id="3708"/>
    <lineage>
        <taxon>Eukaryota</taxon>
        <taxon>Viridiplantae</taxon>
        <taxon>Streptophyta</taxon>
        <taxon>Embryophyta</taxon>
        <taxon>Tracheophyta</taxon>
        <taxon>Spermatophyta</taxon>
        <taxon>Magnoliopsida</taxon>
        <taxon>eudicotyledons</taxon>
        <taxon>Gunneridae</taxon>
        <taxon>Pentapetalae</taxon>
        <taxon>rosids</taxon>
        <taxon>malvids</taxon>
        <taxon>Brassicales</taxon>
        <taxon>Brassicaceae</taxon>
        <taxon>Brassiceae</taxon>
        <taxon>Brassica</taxon>
    </lineage>
</organism>
<name>A0ABQ7ZFQ4_BRANA</name>
<keyword evidence="4" id="KW-1185">Reference proteome</keyword>
<feature type="domain" description="Reverse transcriptase zinc-binding" evidence="2">
    <location>
        <begin position="30"/>
        <end position="128"/>
    </location>
</feature>
<dbReference type="InterPro" id="IPR026960">
    <property type="entry name" value="RVT-Znf"/>
</dbReference>
<dbReference type="InterPro" id="IPR012337">
    <property type="entry name" value="RNaseH-like_sf"/>
</dbReference>
<dbReference type="Pfam" id="PF13966">
    <property type="entry name" value="zf-RVT"/>
    <property type="match status" value="1"/>
</dbReference>
<evidence type="ECO:0000259" key="2">
    <source>
        <dbReference type="Pfam" id="PF13966"/>
    </source>
</evidence>
<dbReference type="InterPro" id="IPR044730">
    <property type="entry name" value="RNase_H-like_dom_plant"/>
</dbReference>
<dbReference type="Gene3D" id="3.30.420.10">
    <property type="entry name" value="Ribonuclease H-like superfamily/Ribonuclease H"/>
    <property type="match status" value="1"/>
</dbReference>